<comment type="caution">
    <text evidence="2">The sequence shown here is derived from an EMBL/GenBank/DDBJ whole genome shotgun (WGS) entry which is preliminary data.</text>
</comment>
<keyword evidence="1" id="KW-0472">Membrane</keyword>
<evidence type="ECO:0000313" key="2">
    <source>
        <dbReference type="EMBL" id="RDI57297.1"/>
    </source>
</evidence>
<feature type="transmembrane region" description="Helical" evidence="1">
    <location>
        <begin position="46"/>
        <end position="71"/>
    </location>
</feature>
<keyword evidence="1" id="KW-0812">Transmembrane</keyword>
<evidence type="ECO:0000256" key="1">
    <source>
        <dbReference type="SAM" id="Phobius"/>
    </source>
</evidence>
<keyword evidence="1" id="KW-1133">Transmembrane helix</keyword>
<dbReference type="AlphaFoldDB" id="A0A370HIM3"/>
<dbReference type="OrthoDB" id="10001878at2"/>
<dbReference type="Proteomes" id="UP000254925">
    <property type="component" value="Unassembled WGS sequence"/>
</dbReference>
<accession>A0A370HIM3</accession>
<dbReference type="EMBL" id="QQBB01000007">
    <property type="protein sequence ID" value="RDI57297.1"/>
    <property type="molecule type" value="Genomic_DNA"/>
</dbReference>
<feature type="transmembrane region" description="Helical" evidence="1">
    <location>
        <begin position="115"/>
        <end position="135"/>
    </location>
</feature>
<gene>
    <name evidence="2" type="ORF">DES45_107215</name>
</gene>
<sequence length="146" mass="16043">MRKFVIWFALLAPLLLWLSATAALVLTAPIWLNYPGCCLIDNSVGLLWLGVLPLAYVTVVLPAAATALLIFRLSLWCDNFETSAVFMSLLMSLLGVFVLMVDITHRPGEELFSRYNLILIGALFGMLFTTIGLSAQVARRLSRGAP</sequence>
<keyword evidence="3" id="KW-1185">Reference proteome</keyword>
<organism evidence="2 3">
    <name type="scientific">Microvirga subterranea</name>
    <dbReference type="NCBI Taxonomy" id="186651"/>
    <lineage>
        <taxon>Bacteria</taxon>
        <taxon>Pseudomonadati</taxon>
        <taxon>Pseudomonadota</taxon>
        <taxon>Alphaproteobacteria</taxon>
        <taxon>Hyphomicrobiales</taxon>
        <taxon>Methylobacteriaceae</taxon>
        <taxon>Microvirga</taxon>
    </lineage>
</organism>
<evidence type="ECO:0000313" key="3">
    <source>
        <dbReference type="Proteomes" id="UP000254925"/>
    </source>
</evidence>
<reference evidence="2 3" key="1">
    <citation type="submission" date="2018-07" db="EMBL/GenBank/DDBJ databases">
        <title>Genomic Encyclopedia of Type Strains, Phase IV (KMG-IV): sequencing the most valuable type-strain genomes for metagenomic binning, comparative biology and taxonomic classification.</title>
        <authorList>
            <person name="Goeker M."/>
        </authorList>
    </citation>
    <scope>NUCLEOTIDE SEQUENCE [LARGE SCALE GENOMIC DNA]</scope>
    <source>
        <strain evidence="2 3">DSM 14364</strain>
    </source>
</reference>
<name>A0A370HIM3_9HYPH</name>
<proteinExistence type="predicted"/>
<dbReference type="RefSeq" id="WP_114771514.1">
    <property type="nucleotide sequence ID" value="NZ_QQBB01000007.1"/>
</dbReference>
<protein>
    <submittedName>
        <fullName evidence="2">Uncharacterized protein</fullName>
    </submittedName>
</protein>
<feature type="transmembrane region" description="Helical" evidence="1">
    <location>
        <begin position="83"/>
        <end position="103"/>
    </location>
</feature>